<feature type="compositionally biased region" description="Basic and acidic residues" evidence="8">
    <location>
        <begin position="137"/>
        <end position="148"/>
    </location>
</feature>
<sequence>MAETIELLVEGGEASAGPPLGPALGPTEVNVGQVVQAINEETADFEGTEVPVTVTVEEGDYEIEVGLPPTSALIKDELGFETGSGRPQAEFVAEMSAEELKKVAEMKSDDLLSYDTKNAAKEVAGSCVPLGVRIEGEDPREAARRIDEGEFDDVLA</sequence>
<evidence type="ECO:0000256" key="1">
    <source>
        <dbReference type="ARBA" id="ARBA00010537"/>
    </source>
</evidence>
<dbReference type="InterPro" id="IPR036769">
    <property type="entry name" value="Ribosomal_uL11_C_sf"/>
</dbReference>
<keyword evidence="3 6" id="KW-0694">RNA-binding</keyword>
<evidence type="ECO:0000313" key="11">
    <source>
        <dbReference type="EMBL" id="MCX2819664.1"/>
    </source>
</evidence>
<feature type="region of interest" description="Disordered" evidence="8">
    <location>
        <begin position="1"/>
        <end position="25"/>
    </location>
</feature>
<evidence type="ECO:0000256" key="7">
    <source>
        <dbReference type="RuleBase" id="RU003978"/>
    </source>
</evidence>
<feature type="domain" description="Large ribosomal subunit protein uL11 C-terminal" evidence="9">
    <location>
        <begin position="68"/>
        <end position="134"/>
    </location>
</feature>
<keyword evidence="12" id="KW-1185">Reference proteome</keyword>
<dbReference type="PANTHER" id="PTHR11661">
    <property type="entry name" value="60S RIBOSOMAL PROTEIN L12"/>
    <property type="match status" value="1"/>
</dbReference>
<evidence type="ECO:0000259" key="10">
    <source>
        <dbReference type="Pfam" id="PF03946"/>
    </source>
</evidence>
<dbReference type="SUPFAM" id="SSF54747">
    <property type="entry name" value="Ribosomal L11/L12e N-terminal domain"/>
    <property type="match status" value="1"/>
</dbReference>
<reference evidence="11" key="1">
    <citation type="submission" date="2022-09" db="EMBL/GenBank/DDBJ databases">
        <title>Haloadaptaus new haloarchaeum isolated from saline soil.</title>
        <authorList>
            <person name="Duran-Viseras A."/>
            <person name="Sanchez-Porro C."/>
            <person name="Ventosa A."/>
        </authorList>
    </citation>
    <scope>NUCLEOTIDE SEQUENCE</scope>
    <source>
        <strain evidence="11">F3-133</strain>
    </source>
</reference>
<comment type="similarity">
    <text evidence="1 6 7">Belongs to the universal ribosomal protein uL11 family.</text>
</comment>
<keyword evidence="5 6" id="KW-0687">Ribonucleoprotein</keyword>
<dbReference type="Proteomes" id="UP001149411">
    <property type="component" value="Unassembled WGS sequence"/>
</dbReference>
<accession>A0A9Q4GGZ8</accession>
<evidence type="ECO:0000256" key="5">
    <source>
        <dbReference type="ARBA" id="ARBA00023274"/>
    </source>
</evidence>
<name>A0A9Q4GGZ8_9EURY</name>
<dbReference type="GO" id="GO:0006412">
    <property type="term" value="P:translation"/>
    <property type="evidence" value="ECO:0007669"/>
    <property type="project" value="UniProtKB-UniRule"/>
</dbReference>
<organism evidence="11 12">
    <name type="scientific">Halorutilus salinus</name>
    <dbReference type="NCBI Taxonomy" id="2487751"/>
    <lineage>
        <taxon>Archaea</taxon>
        <taxon>Methanobacteriati</taxon>
        <taxon>Methanobacteriota</taxon>
        <taxon>Stenosarchaea group</taxon>
        <taxon>Halobacteria</taxon>
        <taxon>Halorutilales</taxon>
        <taxon>Halorutilaceae</taxon>
        <taxon>Halorutilus</taxon>
    </lineage>
</organism>
<dbReference type="InterPro" id="IPR020784">
    <property type="entry name" value="Ribosomal_uL11_N"/>
</dbReference>
<dbReference type="SMART" id="SM00649">
    <property type="entry name" value="RL11"/>
    <property type="match status" value="1"/>
</dbReference>
<comment type="caution">
    <text evidence="11">The sequence shown here is derived from an EMBL/GenBank/DDBJ whole genome shotgun (WGS) entry which is preliminary data.</text>
</comment>
<keyword evidence="2 6" id="KW-0699">rRNA-binding</keyword>
<feature type="region of interest" description="Disordered" evidence="8">
    <location>
        <begin position="137"/>
        <end position="156"/>
    </location>
</feature>
<evidence type="ECO:0000256" key="6">
    <source>
        <dbReference type="HAMAP-Rule" id="MF_00736"/>
    </source>
</evidence>
<dbReference type="GO" id="GO:0015934">
    <property type="term" value="C:large ribosomal subunit"/>
    <property type="evidence" value="ECO:0007669"/>
    <property type="project" value="TreeGrafter"/>
</dbReference>
<gene>
    <name evidence="6" type="primary">rpl11</name>
    <name evidence="11" type="ORF">EGH25_09920</name>
</gene>
<dbReference type="HAMAP" id="MF_00736">
    <property type="entry name" value="Ribosomal_uL11"/>
    <property type="match status" value="1"/>
</dbReference>
<dbReference type="InterPro" id="IPR020783">
    <property type="entry name" value="Ribosomal_uL11_C"/>
</dbReference>
<evidence type="ECO:0000313" key="12">
    <source>
        <dbReference type="Proteomes" id="UP001149411"/>
    </source>
</evidence>
<dbReference type="EMBL" id="RKLV01000010">
    <property type="protein sequence ID" value="MCX2819664.1"/>
    <property type="molecule type" value="Genomic_DNA"/>
</dbReference>
<dbReference type="GO" id="GO:0003735">
    <property type="term" value="F:structural constituent of ribosome"/>
    <property type="evidence" value="ECO:0007669"/>
    <property type="project" value="InterPro"/>
</dbReference>
<dbReference type="NCBIfam" id="NF002232">
    <property type="entry name" value="PRK01143.1"/>
    <property type="match status" value="1"/>
</dbReference>
<dbReference type="InterPro" id="IPR036796">
    <property type="entry name" value="Ribosomal_uL11_N_sf"/>
</dbReference>
<evidence type="ECO:0000256" key="3">
    <source>
        <dbReference type="ARBA" id="ARBA00022884"/>
    </source>
</evidence>
<dbReference type="Gene3D" id="3.30.1550.10">
    <property type="entry name" value="Ribosomal protein L11/L12, N-terminal domain"/>
    <property type="match status" value="1"/>
</dbReference>
<feature type="compositionally biased region" description="Low complexity" evidence="8">
    <location>
        <begin position="10"/>
        <end position="25"/>
    </location>
</feature>
<dbReference type="Pfam" id="PF00298">
    <property type="entry name" value="Ribosomal_L11"/>
    <property type="match status" value="1"/>
</dbReference>
<dbReference type="Pfam" id="PF03946">
    <property type="entry name" value="Ribosomal_L11_N"/>
    <property type="match status" value="1"/>
</dbReference>
<evidence type="ECO:0000256" key="4">
    <source>
        <dbReference type="ARBA" id="ARBA00022980"/>
    </source>
</evidence>
<feature type="domain" description="Large ribosomal subunit protein uL11 N-terminal" evidence="10">
    <location>
        <begin position="5"/>
        <end position="57"/>
    </location>
</feature>
<dbReference type="RefSeq" id="WP_266088126.1">
    <property type="nucleotide sequence ID" value="NZ_RKLV01000010.1"/>
</dbReference>
<dbReference type="CDD" id="cd00349">
    <property type="entry name" value="Ribosomal_L11"/>
    <property type="match status" value="1"/>
</dbReference>
<comment type="function">
    <text evidence="6">Forms part of the ribosomal stalk which helps the ribosome interact with GTP-bound translation factors.</text>
</comment>
<evidence type="ECO:0000259" key="9">
    <source>
        <dbReference type="Pfam" id="PF00298"/>
    </source>
</evidence>
<keyword evidence="4 6" id="KW-0689">Ribosomal protein</keyword>
<dbReference type="AlphaFoldDB" id="A0A9Q4GGZ8"/>
<dbReference type="InterPro" id="IPR000911">
    <property type="entry name" value="Ribosomal_uL11"/>
</dbReference>
<comment type="subunit">
    <text evidence="6">Part of the ribosomal stalk of the 50S ribosomal subunit. Interacts with L10 and the large rRNA to form the base of the stalk. L10 forms an elongated spine to which L12 dimers bind in a sequential fashion forming a multimeric L10(L12)X complex.</text>
</comment>
<protein>
    <recommendedName>
        <fullName evidence="6">Large ribosomal subunit protein uL11</fullName>
    </recommendedName>
</protein>
<evidence type="ECO:0000256" key="8">
    <source>
        <dbReference type="SAM" id="MobiDB-lite"/>
    </source>
</evidence>
<dbReference type="Gene3D" id="1.10.10.250">
    <property type="entry name" value="Ribosomal protein L11, C-terminal domain"/>
    <property type="match status" value="1"/>
</dbReference>
<dbReference type="SUPFAM" id="SSF46906">
    <property type="entry name" value="Ribosomal protein L11, C-terminal domain"/>
    <property type="match status" value="1"/>
</dbReference>
<dbReference type="PANTHER" id="PTHR11661:SF1">
    <property type="entry name" value="LARGE RIBOSOMAL SUBUNIT PROTEIN UL11M"/>
    <property type="match status" value="1"/>
</dbReference>
<evidence type="ECO:0000256" key="2">
    <source>
        <dbReference type="ARBA" id="ARBA00022730"/>
    </source>
</evidence>
<dbReference type="GO" id="GO:0070180">
    <property type="term" value="F:large ribosomal subunit rRNA binding"/>
    <property type="evidence" value="ECO:0007669"/>
    <property type="project" value="UniProtKB-UniRule"/>
</dbReference>
<proteinExistence type="inferred from homology"/>